<keyword evidence="7" id="KW-0378">Hydrolase</keyword>
<evidence type="ECO:0000313" key="7">
    <source>
        <dbReference type="EMBL" id="PIO67821.1"/>
    </source>
</evidence>
<comment type="catalytic activity">
    <reaction evidence="5">
        <text>pretRNA = a 3'-half-tRNA molecule with a 5'-OH end + a 5'-half-tRNA molecule with a 2',3'-cyclic phosphate end + an intron with a 2',3'-cyclic phosphate and a 5'-hydroxyl terminus.</text>
        <dbReference type="EC" id="4.6.1.16"/>
    </reaction>
</comment>
<evidence type="ECO:0000256" key="1">
    <source>
        <dbReference type="ARBA" id="ARBA00008078"/>
    </source>
</evidence>
<keyword evidence="8" id="KW-1185">Reference proteome</keyword>
<comment type="similarity">
    <text evidence="1">Belongs to the tRNA-intron endonuclease family.</text>
</comment>
<dbReference type="Gene3D" id="3.40.1350.10">
    <property type="match status" value="1"/>
</dbReference>
<dbReference type="PANTHER" id="PTHR13070">
    <property type="entry name" value="TRNA-SPLICING ENDONUCLEASE SUBUNIT SEN34-RELATED"/>
    <property type="match status" value="1"/>
</dbReference>
<dbReference type="EMBL" id="KZ347396">
    <property type="protein sequence ID" value="PIO67821.1"/>
    <property type="molecule type" value="Genomic_DNA"/>
</dbReference>
<dbReference type="GO" id="GO:0005634">
    <property type="term" value="C:nucleus"/>
    <property type="evidence" value="ECO:0007669"/>
    <property type="project" value="UniProtKB-ARBA"/>
</dbReference>
<reference evidence="7 8" key="1">
    <citation type="submission" date="2015-09" db="EMBL/GenBank/DDBJ databases">
        <title>Draft genome of the parasitic nematode Teladorsagia circumcincta isolate WARC Sus (inbred).</title>
        <authorList>
            <person name="Mitreva M."/>
        </authorList>
    </citation>
    <scope>NUCLEOTIDE SEQUENCE [LARGE SCALE GENOMIC DNA]</scope>
    <source>
        <strain evidence="7 8">S</strain>
    </source>
</reference>
<evidence type="ECO:0000256" key="3">
    <source>
        <dbReference type="ARBA" id="ARBA00022694"/>
    </source>
</evidence>
<dbReference type="AlphaFoldDB" id="A0A2G9UC72"/>
<evidence type="ECO:0000259" key="6">
    <source>
        <dbReference type="Pfam" id="PF01974"/>
    </source>
</evidence>
<proteinExistence type="inferred from homology"/>
<dbReference type="InterPro" id="IPR036167">
    <property type="entry name" value="tRNA_intron_Endo_cat-like_sf"/>
</dbReference>
<dbReference type="Pfam" id="PF01974">
    <property type="entry name" value="tRNA_int_endo"/>
    <property type="match status" value="1"/>
</dbReference>
<sequence length="150" mass="17374">MSLQVAEGDVVGIEAAKASEKETKLEQGKAEEPEIILLRKIDPDENIYRWLDEFEVPVPCTREFRARHLVYYDLWSRGYYLTRPPDEVHATFLVDPVSEDQMIAPTNLIALIRVAVQVKKLLVLAVVSPDRTQPHYVMMDWLRPRVLDEE</sequence>
<dbReference type="GO" id="GO:0003676">
    <property type="term" value="F:nucleic acid binding"/>
    <property type="evidence" value="ECO:0007669"/>
    <property type="project" value="InterPro"/>
</dbReference>
<evidence type="ECO:0000256" key="4">
    <source>
        <dbReference type="ARBA" id="ARBA00023239"/>
    </source>
</evidence>
<dbReference type="GO" id="GO:0000379">
    <property type="term" value="P:tRNA-type intron splice site recognition and cleavage"/>
    <property type="evidence" value="ECO:0007669"/>
    <property type="project" value="TreeGrafter"/>
</dbReference>
<dbReference type="InterPro" id="IPR006677">
    <property type="entry name" value="tRNA_intron_Endonuc_cat-like"/>
</dbReference>
<dbReference type="CDD" id="cd22363">
    <property type="entry name" value="tRNA-intron_lyase_C"/>
    <property type="match status" value="1"/>
</dbReference>
<evidence type="ECO:0000313" key="8">
    <source>
        <dbReference type="Proteomes" id="UP000230423"/>
    </source>
</evidence>
<keyword evidence="3" id="KW-0819">tRNA processing</keyword>
<dbReference type="Proteomes" id="UP000230423">
    <property type="component" value="Unassembled WGS sequence"/>
</dbReference>
<dbReference type="OrthoDB" id="10256176at2759"/>
<accession>A0A2G9UC72</accession>
<keyword evidence="7" id="KW-0255">Endonuclease</keyword>
<protein>
    <recommendedName>
        <fullName evidence="2">tRNA-intron lyase</fullName>
        <ecNumber evidence="2">4.6.1.16</ecNumber>
    </recommendedName>
</protein>
<dbReference type="GO" id="GO:0000213">
    <property type="term" value="F:tRNA-intron lyase activity"/>
    <property type="evidence" value="ECO:0007669"/>
    <property type="project" value="UniProtKB-EC"/>
</dbReference>
<name>A0A2G9UC72_TELCI</name>
<keyword evidence="4" id="KW-0456">Lyase</keyword>
<dbReference type="InterPro" id="IPR011856">
    <property type="entry name" value="tRNA_endonuc-like_dom_sf"/>
</dbReference>
<gene>
    <name evidence="7" type="ORF">TELCIR_10422</name>
</gene>
<dbReference type="PANTHER" id="PTHR13070:SF0">
    <property type="entry name" value="TRNA-SPLICING ENDONUCLEASE SUBUNIT SEN34"/>
    <property type="match status" value="1"/>
</dbReference>
<organism evidence="7 8">
    <name type="scientific">Teladorsagia circumcincta</name>
    <name type="common">Brown stomach worm</name>
    <name type="synonym">Ostertagia circumcincta</name>
    <dbReference type="NCBI Taxonomy" id="45464"/>
    <lineage>
        <taxon>Eukaryota</taxon>
        <taxon>Metazoa</taxon>
        <taxon>Ecdysozoa</taxon>
        <taxon>Nematoda</taxon>
        <taxon>Chromadorea</taxon>
        <taxon>Rhabditida</taxon>
        <taxon>Rhabditina</taxon>
        <taxon>Rhabditomorpha</taxon>
        <taxon>Strongyloidea</taxon>
        <taxon>Trichostrongylidae</taxon>
        <taxon>Teladorsagia</taxon>
    </lineage>
</organism>
<evidence type="ECO:0000256" key="5">
    <source>
        <dbReference type="ARBA" id="ARBA00034031"/>
    </source>
</evidence>
<keyword evidence="7" id="KW-0540">Nuclease</keyword>
<evidence type="ECO:0000256" key="2">
    <source>
        <dbReference type="ARBA" id="ARBA00012573"/>
    </source>
</evidence>
<feature type="domain" description="tRNA intron endonuclease catalytic" evidence="6">
    <location>
        <begin position="70"/>
        <end position="129"/>
    </location>
</feature>
<dbReference type="SUPFAM" id="SSF53032">
    <property type="entry name" value="tRNA-intron endonuclease catalytic domain-like"/>
    <property type="match status" value="1"/>
</dbReference>
<dbReference type="EC" id="4.6.1.16" evidence="2"/>